<feature type="compositionally biased region" description="Low complexity" evidence="1">
    <location>
        <begin position="48"/>
        <end position="60"/>
    </location>
</feature>
<reference evidence="2" key="1">
    <citation type="submission" date="2021-03" db="EMBL/GenBank/DDBJ databases">
        <authorList>
            <person name="Tagirdzhanova G."/>
        </authorList>
    </citation>
    <scope>NUCLEOTIDE SEQUENCE</scope>
</reference>
<keyword evidence="3" id="KW-1185">Reference proteome</keyword>
<dbReference type="Proteomes" id="UP000664169">
    <property type="component" value="Unassembled WGS sequence"/>
</dbReference>
<gene>
    <name evidence="2" type="ORF">GOMPHAMPRED_004980</name>
</gene>
<evidence type="ECO:0000256" key="1">
    <source>
        <dbReference type="SAM" id="MobiDB-lite"/>
    </source>
</evidence>
<evidence type="ECO:0000313" key="2">
    <source>
        <dbReference type="EMBL" id="CAF9906953.1"/>
    </source>
</evidence>
<dbReference type="OrthoDB" id="4360599at2759"/>
<evidence type="ECO:0000313" key="3">
    <source>
        <dbReference type="Proteomes" id="UP000664169"/>
    </source>
</evidence>
<proteinExistence type="predicted"/>
<feature type="region of interest" description="Disordered" evidence="1">
    <location>
        <begin position="48"/>
        <end position="78"/>
    </location>
</feature>
<feature type="compositionally biased region" description="Polar residues" evidence="1">
    <location>
        <begin position="13"/>
        <end position="25"/>
    </location>
</feature>
<organism evidence="2 3">
    <name type="scientific">Gomphillus americanus</name>
    <dbReference type="NCBI Taxonomy" id="1940652"/>
    <lineage>
        <taxon>Eukaryota</taxon>
        <taxon>Fungi</taxon>
        <taxon>Dikarya</taxon>
        <taxon>Ascomycota</taxon>
        <taxon>Pezizomycotina</taxon>
        <taxon>Lecanoromycetes</taxon>
        <taxon>OSLEUM clade</taxon>
        <taxon>Ostropomycetidae</taxon>
        <taxon>Ostropales</taxon>
        <taxon>Graphidaceae</taxon>
        <taxon>Gomphilloideae</taxon>
        <taxon>Gomphillus</taxon>
    </lineage>
</organism>
<feature type="region of interest" description="Disordered" evidence="1">
    <location>
        <begin position="1"/>
        <end position="26"/>
    </location>
</feature>
<protein>
    <submittedName>
        <fullName evidence="2">Uncharacterized protein</fullName>
    </submittedName>
</protein>
<dbReference type="AlphaFoldDB" id="A0A8H3I6R5"/>
<accession>A0A8H3I6R5</accession>
<name>A0A8H3I6R5_9LECA</name>
<dbReference type="EMBL" id="CAJPDQ010000003">
    <property type="protein sequence ID" value="CAF9906953.1"/>
    <property type="molecule type" value="Genomic_DNA"/>
</dbReference>
<comment type="caution">
    <text evidence="2">The sequence shown here is derived from an EMBL/GenBank/DDBJ whole genome shotgun (WGS) entry which is preliminary data.</text>
</comment>
<sequence length="78" mass="7780">MIVTSAKKRFNVDSPSFTPAAQNGNSGTGVGLLVADGISAKAIGLSPKAAGAAPFKPKNATSISSLSQGRVKKLPPSN</sequence>